<dbReference type="AlphaFoldDB" id="A0A2G5CUB5"/>
<gene>
    <name evidence="2" type="ORF">AQUCO_03700269v1</name>
</gene>
<dbReference type="OrthoDB" id="684590at2759"/>
<name>A0A2G5CUB5_AQUCA</name>
<feature type="compositionally biased region" description="Basic and acidic residues" evidence="1">
    <location>
        <begin position="47"/>
        <end position="64"/>
    </location>
</feature>
<organism evidence="2 3">
    <name type="scientific">Aquilegia coerulea</name>
    <name type="common">Rocky mountain columbine</name>
    <dbReference type="NCBI Taxonomy" id="218851"/>
    <lineage>
        <taxon>Eukaryota</taxon>
        <taxon>Viridiplantae</taxon>
        <taxon>Streptophyta</taxon>
        <taxon>Embryophyta</taxon>
        <taxon>Tracheophyta</taxon>
        <taxon>Spermatophyta</taxon>
        <taxon>Magnoliopsida</taxon>
        <taxon>Ranunculales</taxon>
        <taxon>Ranunculaceae</taxon>
        <taxon>Thalictroideae</taxon>
        <taxon>Aquilegia</taxon>
    </lineage>
</organism>
<evidence type="ECO:0000313" key="3">
    <source>
        <dbReference type="Proteomes" id="UP000230069"/>
    </source>
</evidence>
<dbReference type="EMBL" id="KZ305054">
    <property type="protein sequence ID" value="PIA34876.1"/>
    <property type="molecule type" value="Genomic_DNA"/>
</dbReference>
<reference evidence="2 3" key="1">
    <citation type="submission" date="2017-09" db="EMBL/GenBank/DDBJ databases">
        <title>WGS assembly of Aquilegia coerulea Goldsmith.</title>
        <authorList>
            <person name="Hodges S."/>
            <person name="Kramer E."/>
            <person name="Nordborg M."/>
            <person name="Tomkins J."/>
            <person name="Borevitz J."/>
            <person name="Derieg N."/>
            <person name="Yan J."/>
            <person name="Mihaltcheva S."/>
            <person name="Hayes R.D."/>
            <person name="Rokhsar D."/>
        </authorList>
    </citation>
    <scope>NUCLEOTIDE SEQUENCE [LARGE SCALE GENOMIC DNA]</scope>
    <source>
        <strain evidence="3">cv. Goldsmith</strain>
    </source>
</reference>
<dbReference type="STRING" id="218851.A0A2G5CUB5"/>
<dbReference type="PANTHER" id="PTHR37258:SF1">
    <property type="entry name" value="FANTOM PROTEIN"/>
    <property type="match status" value="1"/>
</dbReference>
<feature type="region of interest" description="Disordered" evidence="1">
    <location>
        <begin position="30"/>
        <end position="64"/>
    </location>
</feature>
<feature type="compositionally biased region" description="Polar residues" evidence="1">
    <location>
        <begin position="31"/>
        <end position="45"/>
    </location>
</feature>
<protein>
    <submittedName>
        <fullName evidence="2">Uncharacterized protein</fullName>
    </submittedName>
</protein>
<feature type="region of interest" description="Disordered" evidence="1">
    <location>
        <begin position="289"/>
        <end position="311"/>
    </location>
</feature>
<dbReference type="PANTHER" id="PTHR37258">
    <property type="entry name" value="FANTOM PROTEIN"/>
    <property type="match status" value="1"/>
</dbReference>
<dbReference type="Proteomes" id="UP000230069">
    <property type="component" value="Unassembled WGS sequence"/>
</dbReference>
<keyword evidence="3" id="KW-1185">Reference proteome</keyword>
<dbReference type="FunCoup" id="A0A2G5CUB5">
    <property type="interactions" value="899"/>
</dbReference>
<accession>A0A2G5CUB5</accession>
<proteinExistence type="predicted"/>
<dbReference type="InParanoid" id="A0A2G5CUB5"/>
<sequence>MFTAKPSSSWLDRLRSAKGIPVNNDLDLEQFLNQNPDSNSAQLVPNQEEKTMETTDSSKDHRNEEKWFNTNTMSSVLSELFVMEDSTSQSQKIYKKSSRKQAKPKICIFSSSASVDGNNEGKAEGISAMSPASAENSVAVVKEIGDEKIDEEDKSKLDFSGYSRSDVMIIDTSSVVWKTEKLVLRKGNVWKVREKNSKSRSLSRFRKKRKFNQFDMDSGDEKKRKKKKKLKKKKQKLLLAPLSSIGNKADGDKCGGFPFKVYPENDKQIASEKTQHSLDQVPKKRCQFLRSPGKPFKRRSVFPVQNAPTGS</sequence>
<evidence type="ECO:0000256" key="1">
    <source>
        <dbReference type="SAM" id="MobiDB-lite"/>
    </source>
</evidence>
<evidence type="ECO:0000313" key="2">
    <source>
        <dbReference type="EMBL" id="PIA34876.1"/>
    </source>
</evidence>